<dbReference type="PANTHER" id="PTHR34698:SF2">
    <property type="entry name" value="5-OXOPROLINASE SUBUNIT B"/>
    <property type="match status" value="1"/>
</dbReference>
<evidence type="ECO:0000256" key="2">
    <source>
        <dbReference type="ARBA" id="ARBA00022801"/>
    </source>
</evidence>
<dbReference type="SUPFAM" id="SSF50891">
    <property type="entry name" value="Cyclophilin-like"/>
    <property type="match status" value="1"/>
</dbReference>
<protein>
    <submittedName>
        <fullName evidence="5">Allophanate hydrolase</fullName>
    </submittedName>
</protein>
<keyword evidence="1" id="KW-0547">Nucleotide-binding</keyword>
<evidence type="ECO:0000313" key="6">
    <source>
        <dbReference type="Proteomes" id="UP000034287"/>
    </source>
</evidence>
<dbReference type="Pfam" id="PF02682">
    <property type="entry name" value="CT_C_D"/>
    <property type="match status" value="1"/>
</dbReference>
<proteinExistence type="predicted"/>
<feature type="domain" description="Carboxyltransferase" evidence="4">
    <location>
        <begin position="1"/>
        <end position="201"/>
    </location>
</feature>
<dbReference type="OrthoDB" id="9778567at2"/>
<evidence type="ECO:0000259" key="4">
    <source>
        <dbReference type="SMART" id="SM00796"/>
    </source>
</evidence>
<dbReference type="SMART" id="SM00796">
    <property type="entry name" value="AHS1"/>
    <property type="match status" value="1"/>
</dbReference>
<dbReference type="Gene3D" id="3.30.1360.40">
    <property type="match status" value="1"/>
</dbReference>
<gene>
    <name evidence="5" type="ORF">WN59_13225</name>
</gene>
<dbReference type="PATRIC" id="fig|1432562.3.peg.2656"/>
<comment type="caution">
    <text evidence="5">The sequence shown here is derived from an EMBL/GenBank/DDBJ whole genome shotgun (WGS) entry which is preliminary data.</text>
</comment>
<evidence type="ECO:0000256" key="3">
    <source>
        <dbReference type="ARBA" id="ARBA00022840"/>
    </source>
</evidence>
<dbReference type="SUPFAM" id="SSF160467">
    <property type="entry name" value="PH0987 N-terminal domain-like"/>
    <property type="match status" value="1"/>
</dbReference>
<keyword evidence="2 5" id="KW-0378">Hydrolase</keyword>
<dbReference type="AlphaFoldDB" id="A0A0M2SJF9"/>
<dbReference type="EMBL" id="LAYZ01000026">
    <property type="protein sequence ID" value="KKK32992.1"/>
    <property type="molecule type" value="Genomic_DNA"/>
</dbReference>
<dbReference type="Proteomes" id="UP000034287">
    <property type="component" value="Unassembled WGS sequence"/>
</dbReference>
<dbReference type="PANTHER" id="PTHR34698">
    <property type="entry name" value="5-OXOPROLINASE SUBUNIT B"/>
    <property type="match status" value="1"/>
</dbReference>
<dbReference type="RefSeq" id="WP_046580864.1">
    <property type="nucleotide sequence ID" value="NZ_LAYZ01000026.1"/>
</dbReference>
<keyword evidence="6" id="KW-1185">Reference proteome</keyword>
<dbReference type="STRING" id="1432562.WN59_13225"/>
<dbReference type="InterPro" id="IPR029000">
    <property type="entry name" value="Cyclophilin-like_dom_sf"/>
</dbReference>
<organism evidence="5 6">
    <name type="scientific">Salinicoccus sediminis</name>
    <dbReference type="NCBI Taxonomy" id="1432562"/>
    <lineage>
        <taxon>Bacteria</taxon>
        <taxon>Bacillati</taxon>
        <taxon>Bacillota</taxon>
        <taxon>Bacilli</taxon>
        <taxon>Bacillales</taxon>
        <taxon>Staphylococcaceae</taxon>
        <taxon>Salinicoccus</taxon>
    </lineage>
</organism>
<dbReference type="GO" id="GO:0005524">
    <property type="term" value="F:ATP binding"/>
    <property type="evidence" value="ECO:0007669"/>
    <property type="project" value="UniProtKB-KW"/>
</dbReference>
<dbReference type="NCBIfam" id="TIGR00370">
    <property type="entry name" value="5-oxoprolinase subunit PxpB"/>
    <property type="match status" value="1"/>
</dbReference>
<keyword evidence="3" id="KW-0067">ATP-binding</keyword>
<accession>A0A0M2SJF9</accession>
<evidence type="ECO:0000313" key="5">
    <source>
        <dbReference type="EMBL" id="KKK32992.1"/>
    </source>
</evidence>
<evidence type="ECO:0000256" key="1">
    <source>
        <dbReference type="ARBA" id="ARBA00022741"/>
    </source>
</evidence>
<name>A0A0M2SJF9_9STAP</name>
<dbReference type="InterPro" id="IPR010016">
    <property type="entry name" value="PxpB"/>
</dbReference>
<sequence length="239" mass="26625">MEVRQYAENALTIYMGDDIDEEVNRRLVELKKKIESLDIAGLGEIVISYTSLIIYFDIFKTDAGTIEGKLRDINTDALLEGGFEYRVVEIPVCYGGEYGPDIENFEENGLSADEVIDMHSGKEYLVYMLGFMPGFPYLGGLDEKLHKARLETPRVRIPAGSVGIGGKQTGMYPFESPGGWNLLGRTPVPLYDPGRAEPILYQAGDRIVYRAIDEGEYEDIKAEIEAGRYEVKIESGSDG</sequence>
<dbReference type="GO" id="GO:0016787">
    <property type="term" value="F:hydrolase activity"/>
    <property type="evidence" value="ECO:0007669"/>
    <property type="project" value="UniProtKB-KW"/>
</dbReference>
<dbReference type="Gene3D" id="2.40.100.10">
    <property type="entry name" value="Cyclophilin-like"/>
    <property type="match status" value="1"/>
</dbReference>
<dbReference type="InterPro" id="IPR003833">
    <property type="entry name" value="CT_C_D"/>
</dbReference>
<reference evidence="5 6" key="1">
    <citation type="submission" date="2015-04" db="EMBL/GenBank/DDBJ databases">
        <title>Taxonomic description and genome sequence of Salinicoccus sediminis sp. nov., a novel hyper halotolerant bacterium isolated from marine sediment.</title>
        <authorList>
            <person name="Mathan Kumar R."/>
            <person name="Kaur G."/>
            <person name="Kumar N."/>
            <person name="Kumar A."/>
            <person name="Singh N.K."/>
            <person name="Kaur N."/>
            <person name="Mayilraj S."/>
        </authorList>
    </citation>
    <scope>NUCLEOTIDE SEQUENCE [LARGE SCALE GENOMIC DNA]</scope>
    <source>
        <strain evidence="5 6">SV-16</strain>
    </source>
</reference>